<accession>A0A6B1DU21</accession>
<dbReference type="PANTHER" id="PTHR30481:SF2">
    <property type="entry name" value="SITE-SPECIFIC DNA-METHYLTRANSFERASE (ADENINE-SPECIFIC)"/>
    <property type="match status" value="1"/>
</dbReference>
<keyword evidence="1 4" id="KW-0489">Methyltransferase</keyword>
<dbReference type="SUPFAM" id="SSF53335">
    <property type="entry name" value="S-adenosyl-L-methionine-dependent methyltransferases"/>
    <property type="match status" value="1"/>
</dbReference>
<dbReference type="EMBL" id="VXPY01000052">
    <property type="protein sequence ID" value="MYD90193.1"/>
    <property type="molecule type" value="Genomic_DNA"/>
</dbReference>
<dbReference type="GO" id="GO:0006298">
    <property type="term" value="P:mismatch repair"/>
    <property type="evidence" value="ECO:0007669"/>
    <property type="project" value="TreeGrafter"/>
</dbReference>
<evidence type="ECO:0000256" key="2">
    <source>
        <dbReference type="ARBA" id="ARBA00022679"/>
    </source>
</evidence>
<dbReference type="PRINTS" id="PR00505">
    <property type="entry name" value="D12N6MTFRASE"/>
</dbReference>
<protein>
    <submittedName>
        <fullName evidence="4">DNA adenine methylase</fullName>
    </submittedName>
</protein>
<comment type="caution">
    <text evidence="4">The sequence shown here is derived from an EMBL/GenBank/DDBJ whole genome shotgun (WGS) entry which is preliminary data.</text>
</comment>
<keyword evidence="3" id="KW-0949">S-adenosyl-L-methionine</keyword>
<dbReference type="InterPro" id="IPR029063">
    <property type="entry name" value="SAM-dependent_MTases_sf"/>
</dbReference>
<evidence type="ECO:0000256" key="1">
    <source>
        <dbReference type="ARBA" id="ARBA00022603"/>
    </source>
</evidence>
<evidence type="ECO:0000256" key="3">
    <source>
        <dbReference type="ARBA" id="ARBA00022691"/>
    </source>
</evidence>
<dbReference type="AlphaFoldDB" id="A0A6B1DU21"/>
<organism evidence="4">
    <name type="scientific">Caldilineaceae bacterium SB0662_bin_9</name>
    <dbReference type="NCBI Taxonomy" id="2605258"/>
    <lineage>
        <taxon>Bacteria</taxon>
        <taxon>Bacillati</taxon>
        <taxon>Chloroflexota</taxon>
        <taxon>Caldilineae</taxon>
        <taxon>Caldilineales</taxon>
        <taxon>Caldilineaceae</taxon>
    </lineage>
</organism>
<proteinExistence type="predicted"/>
<dbReference type="GO" id="GO:0009007">
    <property type="term" value="F:site-specific DNA-methyltransferase (adenine-specific) activity"/>
    <property type="evidence" value="ECO:0007669"/>
    <property type="project" value="UniProtKB-EC"/>
</dbReference>
<dbReference type="GO" id="GO:0009307">
    <property type="term" value="P:DNA restriction-modification system"/>
    <property type="evidence" value="ECO:0007669"/>
    <property type="project" value="InterPro"/>
</dbReference>
<dbReference type="Gene3D" id="3.40.50.150">
    <property type="entry name" value="Vaccinia Virus protein VP39"/>
    <property type="match status" value="2"/>
</dbReference>
<gene>
    <name evidence="4" type="ORF">F4Y08_07620</name>
</gene>
<evidence type="ECO:0000313" key="4">
    <source>
        <dbReference type="EMBL" id="MYD90193.1"/>
    </source>
</evidence>
<dbReference type="GO" id="GO:1904047">
    <property type="term" value="F:S-adenosyl-L-methionine binding"/>
    <property type="evidence" value="ECO:0007669"/>
    <property type="project" value="TreeGrafter"/>
</dbReference>
<reference evidence="4" key="1">
    <citation type="submission" date="2019-09" db="EMBL/GenBank/DDBJ databases">
        <title>Characterisation of the sponge microbiome using genome-centric metagenomics.</title>
        <authorList>
            <person name="Engelberts J.P."/>
            <person name="Robbins S.J."/>
            <person name="De Goeij J.M."/>
            <person name="Aranda M."/>
            <person name="Bell S.C."/>
            <person name="Webster N.S."/>
        </authorList>
    </citation>
    <scope>NUCLEOTIDE SEQUENCE</scope>
    <source>
        <strain evidence="4">SB0662_bin_9</strain>
    </source>
</reference>
<dbReference type="Pfam" id="PF02086">
    <property type="entry name" value="MethyltransfD12"/>
    <property type="match status" value="1"/>
</dbReference>
<keyword evidence="2" id="KW-0808">Transferase</keyword>
<dbReference type="GO" id="GO:0043565">
    <property type="term" value="F:sequence-specific DNA binding"/>
    <property type="evidence" value="ECO:0007669"/>
    <property type="project" value="TreeGrafter"/>
</dbReference>
<name>A0A6B1DU21_9CHLR</name>
<dbReference type="GO" id="GO:0032259">
    <property type="term" value="P:methylation"/>
    <property type="evidence" value="ECO:0007669"/>
    <property type="project" value="UniProtKB-KW"/>
</dbReference>
<dbReference type="PANTHER" id="PTHR30481">
    <property type="entry name" value="DNA ADENINE METHYLASE"/>
    <property type="match status" value="1"/>
</dbReference>
<dbReference type="InterPro" id="IPR012327">
    <property type="entry name" value="MeTrfase_D12"/>
</dbReference>
<sequence>MSTQTPAVPGFPTSRLPAVNVAQVPQRSPLRYPGGKTWLVPHVRAWLRHVHPTLLVDPFCGGGVVALTAVMEGLVERCIMLDLDPDVAAFWHAVLREGEALAQRVEAFEPTRERVETLMRTVPTSILDHGFRTLVLNRTRRSGILAPGAALIRQGESGQGLSSRWYPDTLARRIRAIQPFAERIVFAQGDALALLPSLLHGWGRRAALFVDPPYTAGGKRAGQRLYTYHELDHERLFDLLAGGRGSFLLTYDAVPTIEHLVIRHGFHAVRVAMKNAHHAHLPELVITSESLFA</sequence>